<dbReference type="VEuPathDB" id="FungiDB:RhiirFUN_020764"/>
<proteinExistence type="predicted"/>
<dbReference type="VEuPathDB" id="FungiDB:FUN_008165"/>
<protein>
    <recommendedName>
        <fullName evidence="4">SWIM-type domain-containing protein</fullName>
    </recommendedName>
</protein>
<dbReference type="EMBL" id="LLXL01000299">
    <property type="protein sequence ID" value="PKK74512.1"/>
    <property type="molecule type" value="Genomic_DNA"/>
</dbReference>
<evidence type="ECO:0000313" key="2">
    <source>
        <dbReference type="EMBL" id="PKK74512.1"/>
    </source>
</evidence>
<dbReference type="VEuPathDB" id="FungiDB:FUN_023117"/>
<evidence type="ECO:0000256" key="1">
    <source>
        <dbReference type="SAM" id="MobiDB-lite"/>
    </source>
</evidence>
<dbReference type="VEuPathDB" id="FungiDB:RhiirA1_496689"/>
<sequence length="885" mass="102938">MEENFAHLIQYNDDNSVNVPFGRVAEWYIFNHPLLKNIQGAVDFIEWNTKDGEIKSTNRIDDIVKLTSKGEDYIKQIENKEKKDRICWSWVMYCSGEGNSCQHECGGIGSCKETCTNYSLKNNVKNYYDMHLCKVRVISESKLSWLNKEKPLKIKIVGLHLPTNIPIHSPKISRLNLSRQVRDNIIVDRRSDHRTANSVKSKLLAPFNGAEENVLKEALTNQHQICNHDKLRSFLMRDDRRLKENAGPWTILHYLVIEILKPKGYVLFYQQPDLSQLEDEKHFYQLTLSNEFWVPVLVFVVENNAGSGTPLAFGLSNKENQWTIKLSIKKNIPCDRDDCEHKWNYVNLPNRMEFERVRECNSFNWNPFIMTDKHRPSKIAVTNILRGVALAFKIIGRSRTENESKELGLLYQNFVNSLKLPNNIKQKLIADLNRNWLCDEWRLSFINAGQRLNRTIEANYSGIQTVVHFVERLYGVKLKRENMTENTGQMQFEAGLATLFDMKSVEEENCPKKLSSDKFRRLNHGRLYFLLEFVEPSNHSDYFYVRKSDNSQILESPYNGKYVELNKGAIDSLKPLFKKLEQKHLDKALCRKGYYLTNILTGECMVCYDYIWNGPFQDVCKHVHAARLFHEANLHLNKELFVRQTKEKFVTYFKSKEKVVAAENKNRLIYEGDTDIAYNEIIRLYYLQGGSVFLPRNNISGRNSDPFKPPELSKRGTSNKGASPKVMAKPRKPSRILQTLQSNSNNEPDSFASEKRNTKRIRKNIRITKEQGKEEQVLVYTLTETQQFQPYYNTNNLLYNESSIHSNMNFFTNSQQEPYIFPSSTSISPPLYKSYIDFSTNVQQPLTNFPSSLPTNLQFHETLNMLNSQSNYTLNSQNSLNMLNS</sequence>
<organism evidence="2 3">
    <name type="scientific">Rhizophagus irregularis</name>
    <dbReference type="NCBI Taxonomy" id="588596"/>
    <lineage>
        <taxon>Eukaryota</taxon>
        <taxon>Fungi</taxon>
        <taxon>Fungi incertae sedis</taxon>
        <taxon>Mucoromycota</taxon>
        <taxon>Glomeromycotina</taxon>
        <taxon>Glomeromycetes</taxon>
        <taxon>Glomerales</taxon>
        <taxon>Glomeraceae</taxon>
        <taxon>Rhizophagus</taxon>
    </lineage>
</organism>
<gene>
    <name evidence="2" type="ORF">RhiirC2_846775</name>
</gene>
<feature type="compositionally biased region" description="Polar residues" evidence="1">
    <location>
        <begin position="739"/>
        <end position="748"/>
    </location>
</feature>
<reference evidence="2 3" key="2">
    <citation type="submission" date="2017-10" db="EMBL/GenBank/DDBJ databases">
        <title>Extensive intraspecific genome diversity in a model arbuscular mycorrhizal fungus.</title>
        <authorList>
            <person name="Chen E.C.H."/>
            <person name="Morin E."/>
            <person name="Baudet D."/>
            <person name="Noel J."/>
            <person name="Ndikumana S."/>
            <person name="Charron P."/>
            <person name="St-Onge C."/>
            <person name="Giorgi J."/>
            <person name="Grigoriev I.V."/>
            <person name="Roux C."/>
            <person name="Martin F.M."/>
            <person name="Corradi N."/>
        </authorList>
    </citation>
    <scope>NUCLEOTIDE SEQUENCE [LARGE SCALE GENOMIC DNA]</scope>
    <source>
        <strain evidence="2 3">C2</strain>
    </source>
</reference>
<dbReference type="AlphaFoldDB" id="A0A2N1NKT8"/>
<accession>A0A2N1NKT8</accession>
<feature type="region of interest" description="Disordered" evidence="1">
    <location>
        <begin position="739"/>
        <end position="758"/>
    </location>
</feature>
<dbReference type="Proteomes" id="UP000233469">
    <property type="component" value="Unassembled WGS sequence"/>
</dbReference>
<evidence type="ECO:0008006" key="4">
    <source>
        <dbReference type="Google" id="ProtNLM"/>
    </source>
</evidence>
<reference evidence="2 3" key="1">
    <citation type="submission" date="2016-04" db="EMBL/GenBank/DDBJ databases">
        <title>Genome analyses suggest a sexual origin of heterokaryosis in a supposedly ancient asexual fungus.</title>
        <authorList>
            <person name="Ropars J."/>
            <person name="Sedzielewska K."/>
            <person name="Noel J."/>
            <person name="Charron P."/>
            <person name="Farinelli L."/>
            <person name="Marton T."/>
            <person name="Kruger M."/>
            <person name="Pelin A."/>
            <person name="Brachmann A."/>
            <person name="Corradi N."/>
        </authorList>
    </citation>
    <scope>NUCLEOTIDE SEQUENCE [LARGE SCALE GENOMIC DNA]</scope>
    <source>
        <strain evidence="2 3">C2</strain>
    </source>
</reference>
<evidence type="ECO:0000313" key="3">
    <source>
        <dbReference type="Proteomes" id="UP000233469"/>
    </source>
</evidence>
<comment type="caution">
    <text evidence="2">The sequence shown here is derived from an EMBL/GenBank/DDBJ whole genome shotgun (WGS) entry which is preliminary data.</text>
</comment>
<name>A0A2N1NKT8_9GLOM</name>
<feature type="region of interest" description="Disordered" evidence="1">
    <location>
        <begin position="703"/>
        <end position="734"/>
    </location>
</feature>